<dbReference type="GO" id="GO:0005789">
    <property type="term" value="C:endoplasmic reticulum membrane"/>
    <property type="evidence" value="ECO:0007669"/>
    <property type="project" value="TreeGrafter"/>
</dbReference>
<organism evidence="2 3">
    <name type="scientific">Besnoitia besnoiti</name>
    <name type="common">Apicomplexan protozoan</name>
    <dbReference type="NCBI Taxonomy" id="94643"/>
    <lineage>
        <taxon>Eukaryota</taxon>
        <taxon>Sar</taxon>
        <taxon>Alveolata</taxon>
        <taxon>Apicomplexa</taxon>
        <taxon>Conoidasida</taxon>
        <taxon>Coccidia</taxon>
        <taxon>Eucoccidiorida</taxon>
        <taxon>Eimeriorina</taxon>
        <taxon>Sarcocystidae</taxon>
        <taxon>Besnoitia</taxon>
    </lineage>
</organism>
<dbReference type="VEuPathDB" id="ToxoDB:BESB_078690"/>
<evidence type="ECO:0000313" key="3">
    <source>
        <dbReference type="Proteomes" id="UP000224006"/>
    </source>
</evidence>
<dbReference type="InterPro" id="IPR057433">
    <property type="entry name" value="LMF1/2_C"/>
</dbReference>
<evidence type="ECO:0000259" key="1">
    <source>
        <dbReference type="Pfam" id="PF25179"/>
    </source>
</evidence>
<accession>A0A2A9MD93</accession>
<dbReference type="InterPro" id="IPR009613">
    <property type="entry name" value="LMF"/>
</dbReference>
<dbReference type="AlphaFoldDB" id="A0A2A9MD93"/>
<gene>
    <name evidence="2" type="ORF">BESB_078690</name>
</gene>
<comment type="caution">
    <text evidence="2">The sequence shown here is derived from an EMBL/GenBank/DDBJ whole genome shotgun (WGS) entry which is preliminary data.</text>
</comment>
<feature type="domain" description="Lipase maturation factor 1/2 C-terminal" evidence="1">
    <location>
        <begin position="28"/>
        <end position="119"/>
    </location>
</feature>
<sequence length="223" mass="25994">MARLGLPSFAFGLQGTYSRNPSLAPSSRDWKTYEFFCKPGGINRRPCIVTPYYYRLDWLMWFAAFRPDLQPPLWLLRMVKKLLANDAKTTALLLRNPFQGKSPPRFIRILRYDYHFAYKGKVRPASASLLHSQPLAQRFLCVAPNLFCVPLQDGHPRCASGVPRNGEFDVVVSRQTPPHPAVYIRVHEFLLQERKQYEQGAWWERKYMSQFLPPVEARMFRGD</sequence>
<protein>
    <submittedName>
        <fullName evidence="2">Rhoptry protein ROP14</fullName>
    </submittedName>
</protein>
<dbReference type="RefSeq" id="XP_029217662.1">
    <property type="nucleotide sequence ID" value="XM_029366231.1"/>
</dbReference>
<dbReference type="KEGG" id="bbes:BESB_078690"/>
<dbReference type="Pfam" id="PF25179">
    <property type="entry name" value="LMF1_C"/>
    <property type="match status" value="1"/>
</dbReference>
<name>A0A2A9MD93_BESBE</name>
<reference evidence="2 3" key="1">
    <citation type="submission" date="2017-09" db="EMBL/GenBank/DDBJ databases">
        <title>Genome sequencing of Besnoitia besnoiti strain Bb-Ger1.</title>
        <authorList>
            <person name="Schares G."/>
            <person name="Venepally P."/>
            <person name="Lorenzi H.A."/>
        </authorList>
    </citation>
    <scope>NUCLEOTIDE SEQUENCE [LARGE SCALE GENOMIC DNA]</scope>
    <source>
        <strain evidence="2 3">Bb-Ger1</strain>
    </source>
</reference>
<dbReference type="STRING" id="94643.A0A2A9MD93"/>
<dbReference type="GO" id="GO:0051604">
    <property type="term" value="P:protein maturation"/>
    <property type="evidence" value="ECO:0007669"/>
    <property type="project" value="InterPro"/>
</dbReference>
<evidence type="ECO:0000313" key="2">
    <source>
        <dbReference type="EMBL" id="PFH33653.1"/>
    </source>
</evidence>
<dbReference type="PANTHER" id="PTHR14463">
    <property type="entry name" value="LIPASE MATURATION FACTOR"/>
    <property type="match status" value="1"/>
</dbReference>
<dbReference type="Proteomes" id="UP000224006">
    <property type="component" value="Chromosome VII"/>
</dbReference>
<keyword evidence="3" id="KW-1185">Reference proteome</keyword>
<proteinExistence type="predicted"/>
<dbReference type="EMBL" id="NWUJ01000008">
    <property type="protein sequence ID" value="PFH33653.1"/>
    <property type="molecule type" value="Genomic_DNA"/>
</dbReference>
<dbReference type="OrthoDB" id="434126at2759"/>
<dbReference type="PANTHER" id="PTHR14463:SF10">
    <property type="entry name" value="LIPASE MATURATION FACTOR 1"/>
    <property type="match status" value="1"/>
</dbReference>
<dbReference type="GeneID" id="40312796"/>